<keyword evidence="1" id="KW-1133">Transmembrane helix</keyword>
<keyword evidence="1" id="KW-0472">Membrane</keyword>
<keyword evidence="1" id="KW-0812">Transmembrane</keyword>
<protein>
    <submittedName>
        <fullName evidence="2">Uncharacterized protein</fullName>
    </submittedName>
</protein>
<sequence>MEWLFENWVPVLVFSGLAAMHLFEHGRARKQMTRLKPVAIARVRSRAHPLKRAWQREPCSES</sequence>
<keyword evidence="3" id="KW-1185">Reference proteome</keyword>
<dbReference type="AlphaFoldDB" id="A0A1H6QNT1"/>
<proteinExistence type="predicted"/>
<feature type="transmembrane region" description="Helical" evidence="1">
    <location>
        <begin position="6"/>
        <end position="23"/>
    </location>
</feature>
<dbReference type="STRING" id="1227549.SAMN05444007_10184"/>
<dbReference type="Proteomes" id="UP000199379">
    <property type="component" value="Unassembled WGS sequence"/>
</dbReference>
<reference evidence="2 3" key="1">
    <citation type="submission" date="2016-10" db="EMBL/GenBank/DDBJ databases">
        <authorList>
            <person name="de Groot N.N."/>
        </authorList>
    </citation>
    <scope>NUCLEOTIDE SEQUENCE [LARGE SCALE GENOMIC DNA]</scope>
    <source>
        <strain evidence="2 3">DSM 29340</strain>
    </source>
</reference>
<evidence type="ECO:0000256" key="1">
    <source>
        <dbReference type="SAM" id="Phobius"/>
    </source>
</evidence>
<accession>A0A1H6QNT1</accession>
<dbReference type="RefSeq" id="WP_092361430.1">
    <property type="nucleotide sequence ID" value="NZ_BMGV01000001.1"/>
</dbReference>
<evidence type="ECO:0000313" key="3">
    <source>
        <dbReference type="Proteomes" id="UP000199379"/>
    </source>
</evidence>
<organism evidence="2 3">
    <name type="scientific">Cribrihabitans marinus</name>
    <dbReference type="NCBI Taxonomy" id="1227549"/>
    <lineage>
        <taxon>Bacteria</taxon>
        <taxon>Pseudomonadati</taxon>
        <taxon>Pseudomonadota</taxon>
        <taxon>Alphaproteobacteria</taxon>
        <taxon>Rhodobacterales</taxon>
        <taxon>Paracoccaceae</taxon>
        <taxon>Cribrihabitans</taxon>
    </lineage>
</organism>
<dbReference type="EMBL" id="FNYD01000001">
    <property type="protein sequence ID" value="SEI41140.1"/>
    <property type="molecule type" value="Genomic_DNA"/>
</dbReference>
<name>A0A1H6QNT1_9RHOB</name>
<gene>
    <name evidence="2" type="ORF">SAMN05444007_10184</name>
</gene>
<evidence type="ECO:0000313" key="2">
    <source>
        <dbReference type="EMBL" id="SEI41140.1"/>
    </source>
</evidence>